<accession>A0A1Y1Q6U0</accession>
<dbReference type="Proteomes" id="UP000192491">
    <property type="component" value="Unassembled WGS sequence"/>
</dbReference>
<reference evidence="1 2" key="1">
    <citation type="submission" date="2017-01" db="EMBL/GenBank/DDBJ databases">
        <title>Novel large sulfur bacteria in the metagenomes of groundwater-fed chemosynthetic microbial mats in the Lake Huron basin.</title>
        <authorList>
            <person name="Sharrar A.M."/>
            <person name="Flood B.E."/>
            <person name="Bailey J.V."/>
            <person name="Jones D.S."/>
            <person name="Biddanda B."/>
            <person name="Ruberg S.A."/>
            <person name="Marcus D.N."/>
            <person name="Dick G.J."/>
        </authorList>
    </citation>
    <scope>NUCLEOTIDE SEQUENCE [LARGE SCALE GENOMIC DNA]</scope>
    <source>
        <strain evidence="1">A8</strain>
    </source>
</reference>
<comment type="caution">
    <text evidence="1">The sequence shown here is derived from an EMBL/GenBank/DDBJ whole genome shotgun (WGS) entry which is preliminary data.</text>
</comment>
<evidence type="ECO:0000313" key="2">
    <source>
        <dbReference type="Proteomes" id="UP000192491"/>
    </source>
</evidence>
<dbReference type="AlphaFoldDB" id="A0A1Y1Q6U0"/>
<protein>
    <submittedName>
        <fullName evidence="1">Uncharacterized protein</fullName>
    </submittedName>
</protein>
<dbReference type="EMBL" id="MTEJ01000791">
    <property type="protein sequence ID" value="OQW97755.1"/>
    <property type="molecule type" value="Genomic_DNA"/>
</dbReference>
<name>A0A1Y1Q6U0_9GAMM</name>
<feature type="non-terminal residue" evidence="1">
    <location>
        <position position="1"/>
    </location>
</feature>
<organism evidence="1 2">
    <name type="scientific">Thiothrix lacustris</name>
    <dbReference type="NCBI Taxonomy" id="525917"/>
    <lineage>
        <taxon>Bacteria</taxon>
        <taxon>Pseudomonadati</taxon>
        <taxon>Pseudomonadota</taxon>
        <taxon>Gammaproteobacteria</taxon>
        <taxon>Thiotrichales</taxon>
        <taxon>Thiotrichaceae</taxon>
        <taxon>Thiothrix</taxon>
    </lineage>
</organism>
<evidence type="ECO:0000313" key="1">
    <source>
        <dbReference type="EMBL" id="OQW97755.1"/>
    </source>
</evidence>
<proteinExistence type="predicted"/>
<sequence>GLQQFYAAYRFKAATFGNLLDSLQADKTFRQTWLEGTGAPSLSIAAHTLTQAAKGYRLQLTLQQGQSGKAFPLAIPVRSHFAGEQAERTDTLQMTQATQTFELAFPGASGS</sequence>
<gene>
    <name evidence="1" type="ORF">BWK73_53875</name>
</gene>